<proteinExistence type="predicted"/>
<name>A0A5J4KP14_9CHLR</name>
<evidence type="ECO:0000313" key="1">
    <source>
        <dbReference type="EMBL" id="GER91478.1"/>
    </source>
</evidence>
<dbReference type="InterPro" id="IPR043132">
    <property type="entry name" value="BCAT-like_C"/>
</dbReference>
<accession>A0A5J4KP14</accession>
<gene>
    <name evidence="1" type="ORF">KDW_56400</name>
</gene>
<dbReference type="InterPro" id="IPR001544">
    <property type="entry name" value="Aminotrans_IV"/>
</dbReference>
<dbReference type="Proteomes" id="UP000326912">
    <property type="component" value="Unassembled WGS sequence"/>
</dbReference>
<dbReference type="EMBL" id="BKZW01000004">
    <property type="protein sequence ID" value="GER91478.1"/>
    <property type="molecule type" value="Genomic_DNA"/>
</dbReference>
<keyword evidence="2" id="KW-1185">Reference proteome</keyword>
<sequence length="56" mass="6213">MRAMQLFVNEQGHVLEGTRSNFFVFRGDTLVTPRAEVLIGVTRNVGVRTGAGTLRH</sequence>
<protein>
    <submittedName>
        <fullName evidence="1">Uncharacterized protein</fullName>
    </submittedName>
</protein>
<comment type="caution">
    <text evidence="1">The sequence shown here is derived from an EMBL/GenBank/DDBJ whole genome shotgun (WGS) entry which is preliminary data.</text>
</comment>
<dbReference type="RefSeq" id="WP_151759127.1">
    <property type="nucleotide sequence ID" value="NZ_BKZW01000004.1"/>
</dbReference>
<dbReference type="InterPro" id="IPR036038">
    <property type="entry name" value="Aminotransferase-like"/>
</dbReference>
<reference evidence="1 2" key="1">
    <citation type="submission" date="2019-10" db="EMBL/GenBank/DDBJ databases">
        <title>Dictyobacter vulcani sp. nov., within the class Ktedonobacteria, isolated from soil of volcanic Mt. Zao.</title>
        <authorList>
            <person name="Zheng Y."/>
            <person name="Wang C.M."/>
            <person name="Sakai Y."/>
            <person name="Abe K."/>
            <person name="Yokota A."/>
            <person name="Yabe S."/>
        </authorList>
    </citation>
    <scope>NUCLEOTIDE SEQUENCE [LARGE SCALE GENOMIC DNA]</scope>
    <source>
        <strain evidence="1 2">W12</strain>
    </source>
</reference>
<organism evidence="1 2">
    <name type="scientific">Dictyobacter vulcani</name>
    <dbReference type="NCBI Taxonomy" id="2607529"/>
    <lineage>
        <taxon>Bacteria</taxon>
        <taxon>Bacillati</taxon>
        <taxon>Chloroflexota</taxon>
        <taxon>Ktedonobacteria</taxon>
        <taxon>Ktedonobacterales</taxon>
        <taxon>Dictyobacteraceae</taxon>
        <taxon>Dictyobacter</taxon>
    </lineage>
</organism>
<evidence type="ECO:0000313" key="2">
    <source>
        <dbReference type="Proteomes" id="UP000326912"/>
    </source>
</evidence>
<dbReference type="SUPFAM" id="SSF56752">
    <property type="entry name" value="D-aminoacid aminotransferase-like PLP-dependent enzymes"/>
    <property type="match status" value="1"/>
</dbReference>
<dbReference type="Gene3D" id="3.20.10.10">
    <property type="entry name" value="D-amino Acid Aminotransferase, subunit A, domain 2"/>
    <property type="match status" value="1"/>
</dbReference>
<dbReference type="AlphaFoldDB" id="A0A5J4KP14"/>
<dbReference type="Pfam" id="PF01063">
    <property type="entry name" value="Aminotran_4"/>
    <property type="match status" value="1"/>
</dbReference>
<dbReference type="GO" id="GO:0003824">
    <property type="term" value="F:catalytic activity"/>
    <property type="evidence" value="ECO:0007669"/>
    <property type="project" value="InterPro"/>
</dbReference>